<evidence type="ECO:0000256" key="1">
    <source>
        <dbReference type="ARBA" id="ARBA00001311"/>
    </source>
</evidence>
<accession>A0A7I9ZLX9</accession>
<keyword evidence="6" id="KW-1185">Reference proteome</keyword>
<dbReference type="PANTHER" id="PTHR11895:SF7">
    <property type="entry name" value="GLUTAMYL-TRNA(GLN) AMIDOTRANSFERASE SUBUNIT A, MITOCHONDRIAL"/>
    <property type="match status" value="1"/>
</dbReference>
<organism evidence="5 6">
    <name type="scientific">Mycolicibacterium hippocampi</name>
    <dbReference type="NCBI Taxonomy" id="659824"/>
    <lineage>
        <taxon>Bacteria</taxon>
        <taxon>Bacillati</taxon>
        <taxon>Actinomycetota</taxon>
        <taxon>Actinomycetes</taxon>
        <taxon>Mycobacteriales</taxon>
        <taxon>Mycobacteriaceae</taxon>
        <taxon>Mycolicibacterium</taxon>
    </lineage>
</organism>
<dbReference type="InterPro" id="IPR023631">
    <property type="entry name" value="Amidase_dom"/>
</dbReference>
<evidence type="ECO:0000313" key="5">
    <source>
        <dbReference type="EMBL" id="GFH01853.1"/>
    </source>
</evidence>
<gene>
    <name evidence="5" type="ORF">MHIP_23360</name>
</gene>
<dbReference type="PROSITE" id="PS00571">
    <property type="entry name" value="AMIDASES"/>
    <property type="match status" value="1"/>
</dbReference>
<dbReference type="Gene3D" id="3.90.1300.10">
    <property type="entry name" value="Amidase signature (AS) domain"/>
    <property type="match status" value="2"/>
</dbReference>
<dbReference type="RefSeq" id="WP_163888575.1">
    <property type="nucleotide sequence ID" value="NZ_BLLB01000002.1"/>
</dbReference>
<dbReference type="PANTHER" id="PTHR11895">
    <property type="entry name" value="TRANSAMIDASE"/>
    <property type="match status" value="1"/>
</dbReference>
<evidence type="ECO:0000256" key="2">
    <source>
        <dbReference type="ARBA" id="ARBA00009199"/>
    </source>
</evidence>
<dbReference type="SUPFAM" id="SSF75304">
    <property type="entry name" value="Amidase signature (AS) enzymes"/>
    <property type="match status" value="1"/>
</dbReference>
<reference evidence="5 6" key="1">
    <citation type="journal article" date="2019" name="Emerg. Microbes Infect.">
        <title>Comprehensive subspecies identification of 175 nontuberculous mycobacteria species based on 7547 genomic profiles.</title>
        <authorList>
            <person name="Matsumoto Y."/>
            <person name="Kinjo T."/>
            <person name="Motooka D."/>
            <person name="Nabeya D."/>
            <person name="Jung N."/>
            <person name="Uechi K."/>
            <person name="Horii T."/>
            <person name="Iida T."/>
            <person name="Fujita J."/>
            <person name="Nakamura S."/>
        </authorList>
    </citation>
    <scope>NUCLEOTIDE SEQUENCE [LARGE SCALE GENOMIC DNA]</scope>
    <source>
        <strain evidence="5 6">JCM 30996</strain>
    </source>
</reference>
<proteinExistence type="inferred from homology"/>
<protein>
    <recommendedName>
        <fullName evidence="3">amidase</fullName>
        <ecNumber evidence="3">3.5.1.4</ecNumber>
    </recommendedName>
</protein>
<evidence type="ECO:0000313" key="6">
    <source>
        <dbReference type="Proteomes" id="UP000465304"/>
    </source>
</evidence>
<comment type="catalytic activity">
    <reaction evidence="1">
        <text>a monocarboxylic acid amide + H2O = a monocarboxylate + NH4(+)</text>
        <dbReference type="Rhea" id="RHEA:12020"/>
        <dbReference type="ChEBI" id="CHEBI:15377"/>
        <dbReference type="ChEBI" id="CHEBI:28938"/>
        <dbReference type="ChEBI" id="CHEBI:35757"/>
        <dbReference type="ChEBI" id="CHEBI:83628"/>
        <dbReference type="EC" id="3.5.1.4"/>
    </reaction>
</comment>
<dbReference type="EC" id="3.5.1.4" evidence="3"/>
<dbReference type="InterPro" id="IPR036928">
    <property type="entry name" value="AS_sf"/>
</dbReference>
<evidence type="ECO:0000256" key="3">
    <source>
        <dbReference type="ARBA" id="ARBA00012922"/>
    </source>
</evidence>
<feature type="domain" description="Amidase" evidence="4">
    <location>
        <begin position="293"/>
        <end position="488"/>
    </location>
</feature>
<dbReference type="AlphaFoldDB" id="A0A7I9ZLX9"/>
<dbReference type="InterPro" id="IPR000120">
    <property type="entry name" value="Amidase"/>
</dbReference>
<dbReference type="Proteomes" id="UP000465304">
    <property type="component" value="Unassembled WGS sequence"/>
</dbReference>
<dbReference type="EMBL" id="BLLB01000002">
    <property type="protein sequence ID" value="GFH01853.1"/>
    <property type="molecule type" value="Genomic_DNA"/>
</dbReference>
<dbReference type="GO" id="GO:0004040">
    <property type="term" value="F:amidase activity"/>
    <property type="evidence" value="ECO:0007669"/>
    <property type="project" value="UniProtKB-EC"/>
</dbReference>
<dbReference type="InterPro" id="IPR020556">
    <property type="entry name" value="Amidase_CS"/>
</dbReference>
<comment type="similarity">
    <text evidence="2">Belongs to the amidase family.</text>
</comment>
<name>A0A7I9ZLX9_9MYCO</name>
<evidence type="ECO:0000259" key="4">
    <source>
        <dbReference type="Pfam" id="PF01425"/>
    </source>
</evidence>
<dbReference type="Pfam" id="PF01425">
    <property type="entry name" value="Amidase"/>
    <property type="match status" value="2"/>
</dbReference>
<sequence>MTDELAGLDAVGQAELVRAGKISAHELIDAAISRVEHIDPQLNAVIHRNFERARREAGSLRPEAPFCGVPILLKDIAAGNRAGDAHHWGTRFLRDAGYCAPGTSHLVQKLLDGGFVDIGRTNVPELGAWATTEPDAYGPTHNPWNTEYASGGSSGGAAAAVASGMVPLAHASDGGGSIRNPASQCGIIGLKPSRGRVSVGPESSDAMWAGLAAELAVTRSVRDTAAVLDLVSGPMPGDTVVAPTPARRFREEVGADPGRLRIGFITEFPTGTEDPTFPPEALPMLGRFIEALGFVPDTPAASVHPECSAAATSTAALLEDLGHDVEPSFPAPVVTGAGVFVVPILACSQAHFVERMSVTLGRPIGEADMDTDNWLITHVGQHTTGSDYLTALAGLNDFTRSMAAWWADGFDLLVTPTLTDLPPRLGALRPDPAKPLDAWMRTASLLAFTMPFNITGQPAISLPVRLSNSGLPIGVQLVAAYGREDVLLRVAAQIEEAGAFIGRPPIHA</sequence>
<comment type="caution">
    <text evidence="5">The sequence shown here is derived from an EMBL/GenBank/DDBJ whole genome shotgun (WGS) entry which is preliminary data.</text>
</comment>
<feature type="domain" description="Amidase" evidence="4">
    <location>
        <begin position="26"/>
        <end position="271"/>
    </location>
</feature>